<feature type="compositionally biased region" description="Basic and acidic residues" evidence="1">
    <location>
        <begin position="201"/>
        <end position="211"/>
    </location>
</feature>
<feature type="region of interest" description="Disordered" evidence="1">
    <location>
        <begin position="119"/>
        <end position="269"/>
    </location>
</feature>
<organism evidence="2 3">
    <name type="scientific">Staphylotrichum longicolle</name>
    <dbReference type="NCBI Taxonomy" id="669026"/>
    <lineage>
        <taxon>Eukaryota</taxon>
        <taxon>Fungi</taxon>
        <taxon>Dikarya</taxon>
        <taxon>Ascomycota</taxon>
        <taxon>Pezizomycotina</taxon>
        <taxon>Sordariomycetes</taxon>
        <taxon>Sordariomycetidae</taxon>
        <taxon>Sordariales</taxon>
        <taxon>Chaetomiaceae</taxon>
        <taxon>Staphylotrichum</taxon>
    </lineage>
</organism>
<feature type="region of interest" description="Disordered" evidence="1">
    <location>
        <begin position="424"/>
        <end position="455"/>
    </location>
</feature>
<sequence>MPFLGSIFQHLRYESLVLDVEGKEEHKWKKRSRLFSSHPASPRRSKADSIPLFTTPTPPAKSRLSTTAVPDQPCLPIYESFTIGKHRSIVLENWRLQDMEKRPARRLSRIATISDFHNLGHRNSQSVGEDTARSSAAGQLPAHGQTPDLGPYYRSLLPDGRIMWDEDGDENAGDPALESQQTQQDSEPDADSTDSSPPLVPHEEAAEHGMPEADTAEESVPQEDTAEESVPRTSLAESRRPSSEATRADRAGSCASLASTGVEVDEEEACVFSWERTGPARCVRVRSDDGRPLWPVGQWVARSLGPAAGPFPWSPAASTAGSDDSGVAPPPTPPPKSAKRLSRAAGKRLTSLPLAGRVNDAGRDSVGLQVCSELLTDQLTKAVVSSGQKDTTDKAGEQVQAKKKLQVLLMIEAYEGMLRSVRGAGGGVEEESGSVSASGSGDSAGGGEGGDKRKTMVQMVPVLEHWLDALHAVYDEALQGDDGDE</sequence>
<dbReference type="Proteomes" id="UP001197093">
    <property type="component" value="Unassembled WGS sequence"/>
</dbReference>
<feature type="region of interest" description="Disordered" evidence="1">
    <location>
        <begin position="29"/>
        <end position="68"/>
    </location>
</feature>
<name>A0AAD4HX13_9PEZI</name>
<evidence type="ECO:0000313" key="3">
    <source>
        <dbReference type="Proteomes" id="UP001197093"/>
    </source>
</evidence>
<proteinExistence type="predicted"/>
<keyword evidence="3" id="KW-1185">Reference proteome</keyword>
<evidence type="ECO:0000313" key="2">
    <source>
        <dbReference type="EMBL" id="KAG7287507.1"/>
    </source>
</evidence>
<feature type="compositionally biased region" description="Basic residues" evidence="1">
    <location>
        <begin position="337"/>
        <end position="346"/>
    </location>
</feature>
<feature type="region of interest" description="Disordered" evidence="1">
    <location>
        <begin position="312"/>
        <end position="346"/>
    </location>
</feature>
<dbReference type="AlphaFoldDB" id="A0AAD4HX13"/>
<gene>
    <name evidence="2" type="ORF">NEMBOFW57_007019</name>
</gene>
<comment type="caution">
    <text evidence="2">The sequence shown here is derived from an EMBL/GenBank/DDBJ whole genome shotgun (WGS) entry which is preliminary data.</text>
</comment>
<evidence type="ECO:0000256" key="1">
    <source>
        <dbReference type="SAM" id="MobiDB-lite"/>
    </source>
</evidence>
<protein>
    <submittedName>
        <fullName evidence="2">Uncharacterized protein</fullName>
    </submittedName>
</protein>
<feature type="compositionally biased region" description="Basic and acidic residues" evidence="1">
    <location>
        <begin position="237"/>
        <end position="250"/>
    </location>
</feature>
<reference evidence="2" key="1">
    <citation type="submission" date="2023-02" db="EMBL/GenBank/DDBJ databases">
        <authorList>
            <person name="Palmer J.M."/>
        </authorList>
    </citation>
    <scope>NUCLEOTIDE SEQUENCE</scope>
    <source>
        <strain evidence="2">FW57</strain>
    </source>
</reference>
<accession>A0AAD4HX13</accession>
<dbReference type="EMBL" id="JAHCVI010000003">
    <property type="protein sequence ID" value="KAG7287507.1"/>
    <property type="molecule type" value="Genomic_DNA"/>
</dbReference>
<feature type="compositionally biased region" description="Acidic residues" evidence="1">
    <location>
        <begin position="214"/>
        <end position="227"/>
    </location>
</feature>
<feature type="compositionally biased region" description="Polar residues" evidence="1">
    <location>
        <begin position="121"/>
        <end position="137"/>
    </location>
</feature>